<dbReference type="AlphaFoldDB" id="A0A077P2Y3"/>
<dbReference type="GO" id="GO:0003796">
    <property type="term" value="F:lysozyme activity"/>
    <property type="evidence" value="ECO:0007669"/>
    <property type="project" value="UniProtKB-EC"/>
</dbReference>
<dbReference type="InterPro" id="IPR006481">
    <property type="entry name" value="Phage_lambda_GpS_holin"/>
</dbReference>
<dbReference type="HOGENOM" id="CLU_118968_4_0_6"/>
<gene>
    <name evidence="2" type="ORF">XBO1_1900022</name>
</gene>
<organism evidence="2 3">
    <name type="scientific">Xenorhabdus bovienii str. oregonense</name>
    <dbReference type="NCBI Taxonomy" id="1398202"/>
    <lineage>
        <taxon>Bacteria</taxon>
        <taxon>Pseudomonadati</taxon>
        <taxon>Pseudomonadota</taxon>
        <taxon>Gammaproteobacteria</taxon>
        <taxon>Enterobacterales</taxon>
        <taxon>Morganellaceae</taxon>
        <taxon>Xenorhabdus</taxon>
    </lineage>
</organism>
<sequence>MKLFLSKDTHYSNCANIKMKEHPDIWIYLSNWLISIKEQGIGAILAGTMAFLRGRYNGGGWIKVSIDAFMCAMFAWFIRDVLNLFGLNPDLAYIGSVMMGYLGTDFIGQLLRKAAEKKTGASSDGNQR</sequence>
<reference evidence="2" key="1">
    <citation type="submission" date="2013-07" db="EMBL/GenBank/DDBJ databases">
        <title>Sub-species coevolution in mutualistic symbiosis.</title>
        <authorList>
            <person name="Murfin K."/>
            <person name="Klassen J."/>
            <person name="Lee M."/>
            <person name="Forst S."/>
            <person name="Stock P."/>
            <person name="Goodrich-Blair H."/>
        </authorList>
    </citation>
    <scope>NUCLEOTIDE SEQUENCE [LARGE SCALE GENOMIC DNA]</scope>
    <source>
        <strain evidence="2">Oregonense</strain>
    </source>
</reference>
<keyword evidence="1" id="KW-1133">Transmembrane helix</keyword>
<keyword evidence="2" id="KW-0326">Glycosidase</keyword>
<dbReference type="NCBIfam" id="TIGR01594">
    <property type="entry name" value="holin_lambda"/>
    <property type="match status" value="1"/>
</dbReference>
<protein>
    <submittedName>
        <fullName evidence="2">Holin (GpS protein)</fullName>
        <ecNumber evidence="2">3.2.1.17</ecNumber>
    </submittedName>
</protein>
<proteinExistence type="predicted"/>
<dbReference type="EMBL" id="CBSX010000102">
    <property type="protein sequence ID" value="CDH05405.1"/>
    <property type="molecule type" value="Genomic_DNA"/>
</dbReference>
<evidence type="ECO:0000313" key="3">
    <source>
        <dbReference type="Proteomes" id="UP000028483"/>
    </source>
</evidence>
<keyword evidence="1" id="KW-0472">Membrane</keyword>
<evidence type="ECO:0000313" key="2">
    <source>
        <dbReference type="EMBL" id="CDH05405.1"/>
    </source>
</evidence>
<keyword evidence="2" id="KW-0378">Hydrolase</keyword>
<feature type="transmembrane region" description="Helical" evidence="1">
    <location>
        <begin position="61"/>
        <end position="79"/>
    </location>
</feature>
<comment type="caution">
    <text evidence="2">The sequence shown here is derived from an EMBL/GenBank/DDBJ whole genome shotgun (WGS) entry which is preliminary data.</text>
</comment>
<dbReference type="Pfam" id="PF05106">
    <property type="entry name" value="Phage_holin_3_1"/>
    <property type="match status" value="1"/>
</dbReference>
<dbReference type="EC" id="3.2.1.17" evidence="2"/>
<feature type="transmembrane region" description="Helical" evidence="1">
    <location>
        <begin position="91"/>
        <end position="111"/>
    </location>
</feature>
<accession>A0A077P2Y3</accession>
<evidence type="ECO:0000256" key="1">
    <source>
        <dbReference type="SAM" id="Phobius"/>
    </source>
</evidence>
<name>A0A077P2Y3_XENBV</name>
<dbReference type="Proteomes" id="UP000028483">
    <property type="component" value="Unassembled WGS sequence"/>
</dbReference>
<keyword evidence="1" id="KW-0812">Transmembrane</keyword>